<evidence type="ECO:0000256" key="1">
    <source>
        <dbReference type="SAM" id="Phobius"/>
    </source>
</evidence>
<evidence type="ECO:0000313" key="3">
    <source>
        <dbReference type="Proteomes" id="UP001214638"/>
    </source>
</evidence>
<feature type="transmembrane region" description="Helical" evidence="1">
    <location>
        <begin position="511"/>
        <end position="528"/>
    </location>
</feature>
<dbReference type="Proteomes" id="UP001214638">
    <property type="component" value="Unassembled WGS sequence"/>
</dbReference>
<comment type="caution">
    <text evidence="2">The sequence shown here is derived from an EMBL/GenBank/DDBJ whole genome shotgun (WGS) entry which is preliminary data.</text>
</comment>
<feature type="transmembrane region" description="Helical" evidence="1">
    <location>
        <begin position="463"/>
        <end position="482"/>
    </location>
</feature>
<protein>
    <submittedName>
        <fullName evidence="2">Uncharacterized protein</fullName>
    </submittedName>
</protein>
<feature type="transmembrane region" description="Helical" evidence="1">
    <location>
        <begin position="540"/>
        <end position="562"/>
    </location>
</feature>
<keyword evidence="1" id="KW-0812">Transmembrane</keyword>
<name>A0AAD9PJM7_9APIC</name>
<dbReference type="EMBL" id="JALLKP010000003">
    <property type="protein sequence ID" value="KAK2195801.1"/>
    <property type="molecule type" value="Genomic_DNA"/>
</dbReference>
<keyword evidence="3" id="KW-1185">Reference proteome</keyword>
<proteinExistence type="predicted"/>
<reference evidence="2" key="1">
    <citation type="journal article" date="2023" name="Nat. Microbiol.">
        <title>Babesia duncani multi-omics identifies virulence factors and drug targets.</title>
        <authorList>
            <person name="Singh P."/>
            <person name="Lonardi S."/>
            <person name="Liang Q."/>
            <person name="Vydyam P."/>
            <person name="Khabirova E."/>
            <person name="Fang T."/>
            <person name="Gihaz S."/>
            <person name="Thekkiniath J."/>
            <person name="Munshi M."/>
            <person name="Abel S."/>
            <person name="Ciampossin L."/>
            <person name="Batugedara G."/>
            <person name="Gupta M."/>
            <person name="Lu X.M."/>
            <person name="Lenz T."/>
            <person name="Chakravarty S."/>
            <person name="Cornillot E."/>
            <person name="Hu Y."/>
            <person name="Ma W."/>
            <person name="Gonzalez L.M."/>
            <person name="Sanchez S."/>
            <person name="Estrada K."/>
            <person name="Sanchez-Flores A."/>
            <person name="Montero E."/>
            <person name="Harb O.S."/>
            <person name="Le Roch K.G."/>
            <person name="Mamoun C.B."/>
        </authorList>
    </citation>
    <scope>NUCLEOTIDE SEQUENCE</scope>
    <source>
        <strain evidence="2">WA1</strain>
    </source>
</reference>
<evidence type="ECO:0000313" key="2">
    <source>
        <dbReference type="EMBL" id="KAK2195801.1"/>
    </source>
</evidence>
<organism evidence="2 3">
    <name type="scientific">Babesia duncani</name>
    <dbReference type="NCBI Taxonomy" id="323732"/>
    <lineage>
        <taxon>Eukaryota</taxon>
        <taxon>Sar</taxon>
        <taxon>Alveolata</taxon>
        <taxon>Apicomplexa</taxon>
        <taxon>Aconoidasida</taxon>
        <taxon>Piroplasmida</taxon>
        <taxon>Babesiidae</taxon>
        <taxon>Babesia</taxon>
    </lineage>
</organism>
<sequence>MDISSDLQEILNDESFRRAVQSFDNDQILNEKPNAAKITTPRATKSKPACFQKDASAGALSIGDLKTIHSVEPESDKVDFTLDWCHFEKTLDCVISASLRPILDFVIGSLISTDNIGNIGKRLKVHLMHLFNDLITEYKLLYKQAYSMEGYLKNDDKTECLFETNILDSFNALSCIPSQGDDNEQEKNLFDSSPSQVNEKASMNWSSYHPGNHHSCDSGLLKNHVVQLLSQRQPTSFYKLISILLDIRIRPLDSVRLCNAMDLLCGIISTMPMLTMLFITPHAQDMRESDHQKQQQKQGINEKPVGYFKLIVDAIKSQVDVDAIGNVRNNNFVRLYTRCIDSKYHPFYMIPDGSKAANKFEKCISTVYLLHRLLKFVRLIIGWFLDLYNDLKIDGQLKRKLMKQFKKYIMLPLFRIRKLHEILVPLSGVIQCPVMHADIQQLLKSYIYPPPPLLVLRLDLLDILYIFAIITCIHIGDIYNRVNSRLSRKLRSKGIILNQPKARVNVLLRRYLFLFLVSCSFIVSADFMKQSTDNINGFLGVYYTMLPTFKLSICFGDIYSIIEDGVYTLQQKCLEIIHACMGNVMLANKNTLGLGSRDFIMDNLIKRLLILCWHYFTASEVYENMNNISKGIELDVNGSTHNNEIIPRQYLNSQCQGRCSMITPYNVLDLILLKPFKGTLAFTCAEPLLKKVPKQPVAACEIEHLAKHVQCTLDYCSSSMFRDKMMEYGYMHDCPFQLVMDSRDVGSCGLDCILLIHLLQGKNCQQDIKEKRILIVKSGLLMLGSFCKNHGSTAFGNLEPIWYALLHALKKL</sequence>
<dbReference type="AlphaFoldDB" id="A0AAD9PJM7"/>
<dbReference type="KEGG" id="bdw:94336693"/>
<dbReference type="GeneID" id="94336693"/>
<dbReference type="RefSeq" id="XP_067802644.1">
    <property type="nucleotide sequence ID" value="XM_067947422.1"/>
</dbReference>
<accession>A0AAD9PJM7</accession>
<keyword evidence="1" id="KW-0472">Membrane</keyword>
<keyword evidence="1" id="KW-1133">Transmembrane helix</keyword>
<gene>
    <name evidence="2" type="ORF">BdWA1_002395</name>
</gene>